<proteinExistence type="predicted"/>
<accession>A0AAV1PQN1</accession>
<dbReference type="InterPro" id="IPR018244">
    <property type="entry name" value="Allrgn_V5/Tpx1_CS"/>
</dbReference>
<feature type="chain" id="PRO_5043314958" evidence="2">
    <location>
        <begin position="19"/>
        <end position="171"/>
    </location>
</feature>
<dbReference type="PANTHER" id="PTHR10334">
    <property type="entry name" value="CYSTEINE-RICH SECRETORY PROTEIN-RELATED"/>
    <property type="match status" value="1"/>
</dbReference>
<dbReference type="Proteomes" id="UP001314229">
    <property type="component" value="Unassembled WGS sequence"/>
</dbReference>
<reference evidence="3 4" key="1">
    <citation type="submission" date="2024-01" db="EMBL/GenBank/DDBJ databases">
        <authorList>
            <person name="Alioto T."/>
            <person name="Alioto T."/>
            <person name="Gomez Garrido J."/>
        </authorList>
    </citation>
    <scope>NUCLEOTIDE SEQUENCE [LARGE SCALE GENOMIC DNA]</scope>
</reference>
<feature type="compositionally biased region" description="Polar residues" evidence="1">
    <location>
        <begin position="25"/>
        <end position="39"/>
    </location>
</feature>
<name>A0AAV1PQN1_SCOSC</name>
<dbReference type="GO" id="GO:0005576">
    <property type="term" value="C:extracellular region"/>
    <property type="evidence" value="ECO:0007669"/>
    <property type="project" value="InterPro"/>
</dbReference>
<evidence type="ECO:0000256" key="2">
    <source>
        <dbReference type="SAM" id="SignalP"/>
    </source>
</evidence>
<evidence type="ECO:0000313" key="3">
    <source>
        <dbReference type="EMBL" id="CAK6974271.1"/>
    </source>
</evidence>
<dbReference type="PROSITE" id="PS01010">
    <property type="entry name" value="CRISP_2"/>
    <property type="match status" value="1"/>
</dbReference>
<organism evidence="3 4">
    <name type="scientific">Scomber scombrus</name>
    <name type="common">Atlantic mackerel</name>
    <name type="synonym">Scomber vernalis</name>
    <dbReference type="NCBI Taxonomy" id="13677"/>
    <lineage>
        <taxon>Eukaryota</taxon>
        <taxon>Metazoa</taxon>
        <taxon>Chordata</taxon>
        <taxon>Craniata</taxon>
        <taxon>Vertebrata</taxon>
        <taxon>Euteleostomi</taxon>
        <taxon>Actinopterygii</taxon>
        <taxon>Neopterygii</taxon>
        <taxon>Teleostei</taxon>
        <taxon>Neoteleostei</taxon>
        <taxon>Acanthomorphata</taxon>
        <taxon>Pelagiaria</taxon>
        <taxon>Scombriformes</taxon>
        <taxon>Scombridae</taxon>
        <taxon>Scomber</taxon>
    </lineage>
</organism>
<dbReference type="InterPro" id="IPR035940">
    <property type="entry name" value="CAP_sf"/>
</dbReference>
<comment type="caution">
    <text evidence="3">The sequence shown here is derived from an EMBL/GenBank/DDBJ whole genome shotgun (WGS) entry which is preliminary data.</text>
</comment>
<evidence type="ECO:0000313" key="4">
    <source>
        <dbReference type="Proteomes" id="UP001314229"/>
    </source>
</evidence>
<dbReference type="Gene3D" id="3.40.33.10">
    <property type="entry name" value="CAP"/>
    <property type="match status" value="1"/>
</dbReference>
<dbReference type="InterPro" id="IPR001283">
    <property type="entry name" value="CRISP-related"/>
</dbReference>
<protein>
    <submittedName>
        <fullName evidence="3">Peptidase inhibitor 15-like</fullName>
    </submittedName>
</protein>
<dbReference type="AlphaFoldDB" id="A0AAV1PQN1"/>
<keyword evidence="2" id="KW-0732">Signal</keyword>
<dbReference type="PRINTS" id="PR00837">
    <property type="entry name" value="V5TPXLIKE"/>
</dbReference>
<feature type="region of interest" description="Disordered" evidence="1">
    <location>
        <begin position="25"/>
        <end position="49"/>
    </location>
</feature>
<gene>
    <name evidence="3" type="ORF">FSCOSCO3_A011245</name>
</gene>
<sequence length="171" mass="19222">MRDVYFLSCAVLLCGVNGRLTNSTESPEQLQQLSDSTLTSEHESSPSPGVRTARIKRFISQRDMVAILDYHNQVRASVFPPAANMEYMMVWASTNRVGCAVQTCYNMFVWGVVWREATFLVCNYSPKGNWIGEAPYRVGIPCSACPSSYGGTCSNNMCFQGVQSNYMYWFK</sequence>
<feature type="signal peptide" evidence="2">
    <location>
        <begin position="1"/>
        <end position="18"/>
    </location>
</feature>
<dbReference type="SUPFAM" id="SSF55797">
    <property type="entry name" value="PR-1-like"/>
    <property type="match status" value="1"/>
</dbReference>
<keyword evidence="4" id="KW-1185">Reference proteome</keyword>
<evidence type="ECO:0000256" key="1">
    <source>
        <dbReference type="SAM" id="MobiDB-lite"/>
    </source>
</evidence>
<dbReference type="EMBL" id="CAWUFR010000252">
    <property type="protein sequence ID" value="CAK6974271.1"/>
    <property type="molecule type" value="Genomic_DNA"/>
</dbReference>